<evidence type="ECO:0000313" key="11">
    <source>
        <dbReference type="Proteomes" id="UP000248857"/>
    </source>
</evidence>
<dbReference type="OrthoDB" id="420612at2"/>
<protein>
    <recommendedName>
        <fullName evidence="5 6">RuBisCO accumulation factor 1</fullName>
    </recommendedName>
</protein>
<evidence type="ECO:0000256" key="3">
    <source>
        <dbReference type="ARBA" id="ARBA00023186"/>
    </source>
</evidence>
<evidence type="ECO:0000256" key="4">
    <source>
        <dbReference type="ARBA" id="ARBA00023300"/>
    </source>
</evidence>
<evidence type="ECO:0000259" key="9">
    <source>
        <dbReference type="Pfam" id="PF18579"/>
    </source>
</evidence>
<reference evidence="10 11" key="1">
    <citation type="journal article" date="2018" name="Sci. Rep.">
        <title>A novel species of the marine cyanobacterium Acaryochloris with a unique pigment content and lifestyle.</title>
        <authorList>
            <person name="Partensky F."/>
            <person name="Six C."/>
            <person name="Ratin M."/>
            <person name="Garczarek L."/>
            <person name="Vaulot D."/>
            <person name="Probert I."/>
            <person name="Calteau A."/>
            <person name="Gourvil P."/>
            <person name="Marie D."/>
            <person name="Grebert T."/>
            <person name="Bouchier C."/>
            <person name="Le Panse S."/>
            <person name="Gachenot M."/>
            <person name="Rodriguez F."/>
            <person name="Garrido J.L."/>
        </authorList>
    </citation>
    <scope>NUCLEOTIDE SEQUENCE [LARGE SCALE GENOMIC DNA]</scope>
    <source>
        <strain evidence="10 11">RCC1774</strain>
    </source>
</reference>
<dbReference type="AlphaFoldDB" id="A0A2W1JPB2"/>
<dbReference type="InterPro" id="IPR040781">
    <property type="entry name" value="Raf1_HTH"/>
</dbReference>
<dbReference type="InterPro" id="IPR046382">
    <property type="entry name" value="Raf1_cyn"/>
</dbReference>
<sequence length="358" mass="40041">MPDYSPESAEQNSEFEALLLSLRRKQGTWVEWGQACQRLQKGGYKPQAIFEATGFEPIHQNQIIVGAQVYQTLLDIPASDPVISYFEQRGSDCLYEFRILSPAARVEAATLTLEKKLDADDAKAAAKAVKDFALVRQPPEAFTKNPGDAVAYQCWRVARLESDLQVRSRLIAKGLKFAHSDTARKAIEQLLTDFTVTQELQAAPLPVYRLESETEMPRILPLLGQLPLPATELEADSSVEAMGAFGILESKGDRTWLALPGWQVLLKATQPIALRCQSDALSAPLPNKTVEEVIVVVDRDQQQWDANSHFLVEQDGQVITQWFAEAPEQTLLGRVILVVRPKKILDEGYTKELWQIDE</sequence>
<comment type="subcellular location">
    <subcellularLocation>
        <location evidence="6">Cytoplasm</location>
    </subcellularLocation>
</comment>
<dbReference type="GO" id="GO:0015979">
    <property type="term" value="P:photosynthesis"/>
    <property type="evidence" value="ECO:0007669"/>
    <property type="project" value="UniProtKB-KW"/>
</dbReference>
<evidence type="ECO:0000256" key="5">
    <source>
        <dbReference type="ARBA" id="ARBA00023859"/>
    </source>
</evidence>
<dbReference type="InterPro" id="IPR040858">
    <property type="entry name" value="Raf1_C"/>
</dbReference>
<dbReference type="RefSeq" id="WP_110984387.1">
    <property type="nucleotide sequence ID" value="NZ_CAWNWM010000001.1"/>
</dbReference>
<name>A0A2W1JPB2_9CYAN</name>
<dbReference type="Pfam" id="PF18579">
    <property type="entry name" value="Raf1_HTH"/>
    <property type="match status" value="1"/>
</dbReference>
<comment type="function">
    <text evidence="6">A major RuBisCO chaperone. Acts after GroEL-GroES chaperonin to fold and/or assemble the large subunit of RuBisCO (ccbL, rbcL). Cooperates with RbcX in RbcL folding, plays the major role in assembly of dimers into RbcL(8)-Raf1(8) intermediate complexes. RbcS replaces Raf1, leading to holoenzyme formation.</text>
</comment>
<dbReference type="PANTHER" id="PTHR35299">
    <property type="entry name" value="RUBISCO ACCUMULATION FACTOR 1"/>
    <property type="match status" value="1"/>
</dbReference>
<dbReference type="Pfam" id="PF18087">
    <property type="entry name" value="RuBisCo_chap_C"/>
    <property type="match status" value="1"/>
</dbReference>
<comment type="subunit">
    <text evidence="6">Homodimer. Forms an RbcL(8)-Raf1(8) complex. Forms complexes of many stoichiometries with RbcL with and without RbcS. RbcX and Raf1 can bind simultaneously to RbcL.</text>
</comment>
<dbReference type="PANTHER" id="PTHR35299:SF6">
    <property type="entry name" value="RUBISCO ACCUMULATION FACTOR 1"/>
    <property type="match status" value="1"/>
</dbReference>
<keyword evidence="4 6" id="KW-0120">Carbon dioxide fixation</keyword>
<keyword evidence="3 6" id="KW-0143">Chaperone</keyword>
<evidence type="ECO:0000313" key="10">
    <source>
        <dbReference type="EMBL" id="PZD75139.1"/>
    </source>
</evidence>
<comment type="similarity">
    <text evidence="6">Belongs to the RAF family.</text>
</comment>
<proteinExistence type="inferred from homology"/>
<feature type="domain" description="Rubisco accumulation factor 1 alpha-helical" evidence="8">
    <location>
        <begin position="86"/>
        <end position="191"/>
    </location>
</feature>
<comment type="domain">
    <text evidence="6">Has 3 domains, the N-terminal alpha-helical domain, an extended flexible linker and the C-terminal beta-sheet domain. The 2 C-terminal beta-sheet domains are swapped and pack against each other to form the dimer interface.</text>
</comment>
<keyword evidence="2 6" id="KW-0602">Photosynthesis</keyword>
<accession>A0A2W1JPB2</accession>
<keyword evidence="1 6" id="KW-0963">Cytoplasm</keyword>
<dbReference type="GO" id="GO:0005737">
    <property type="term" value="C:cytoplasm"/>
    <property type="evidence" value="ECO:0007669"/>
    <property type="project" value="UniProtKB-SubCell"/>
</dbReference>
<feature type="domain" description="Rubisco accumulation factor 1 C-terminal" evidence="7">
    <location>
        <begin position="205"/>
        <end position="343"/>
    </location>
</feature>
<comment type="caution">
    <text evidence="10">The sequence shown here is derived from an EMBL/GenBank/DDBJ whole genome shotgun (WGS) entry which is preliminary data.</text>
</comment>
<dbReference type="InterPro" id="IPR037494">
    <property type="entry name" value="RAF1"/>
</dbReference>
<dbReference type="GO" id="GO:0015977">
    <property type="term" value="P:carbon fixation"/>
    <property type="evidence" value="ECO:0007669"/>
    <property type="project" value="UniProtKB-UniRule"/>
</dbReference>
<dbReference type="EMBL" id="PQWO01000001">
    <property type="protein sequence ID" value="PZD75139.1"/>
    <property type="molecule type" value="Genomic_DNA"/>
</dbReference>
<comment type="caution">
    <text evidence="6">Lacks conserved residue(s) required for the propagation of feature annotation.</text>
</comment>
<evidence type="ECO:0000256" key="1">
    <source>
        <dbReference type="ARBA" id="ARBA00022490"/>
    </source>
</evidence>
<feature type="region of interest" description="N-terminal alpha-helix" evidence="6">
    <location>
        <begin position="12"/>
        <end position="193"/>
    </location>
</feature>
<evidence type="ECO:0000256" key="6">
    <source>
        <dbReference type="HAMAP-Rule" id="MF_00856"/>
    </source>
</evidence>
<evidence type="ECO:0000259" key="8">
    <source>
        <dbReference type="Pfam" id="PF18578"/>
    </source>
</evidence>
<evidence type="ECO:0000259" key="7">
    <source>
        <dbReference type="Pfam" id="PF18087"/>
    </source>
</evidence>
<gene>
    <name evidence="6" type="primary">raf1</name>
    <name evidence="10" type="ORF">C1752_00411</name>
</gene>
<keyword evidence="11" id="KW-1185">Reference proteome</keyword>
<dbReference type="Proteomes" id="UP000248857">
    <property type="component" value="Unassembled WGS sequence"/>
</dbReference>
<dbReference type="InterPro" id="IPR041358">
    <property type="entry name" value="Raf1_N"/>
</dbReference>
<dbReference type="GO" id="GO:0110102">
    <property type="term" value="P:ribulose bisphosphate carboxylase complex assembly"/>
    <property type="evidence" value="ECO:0007669"/>
    <property type="project" value="UniProtKB-UniRule"/>
</dbReference>
<dbReference type="Pfam" id="PF18578">
    <property type="entry name" value="Raf1_N"/>
    <property type="match status" value="1"/>
</dbReference>
<feature type="domain" description="Rubisco accumulation factor 1 helix turn helix" evidence="9">
    <location>
        <begin position="16"/>
        <end position="73"/>
    </location>
</feature>
<dbReference type="HAMAP" id="MF_00856">
    <property type="entry name" value="Raf1"/>
    <property type="match status" value="1"/>
</dbReference>
<evidence type="ECO:0000256" key="2">
    <source>
        <dbReference type="ARBA" id="ARBA00022531"/>
    </source>
</evidence>
<organism evidence="10 11">
    <name type="scientific">Acaryochloris thomasi RCC1774</name>
    <dbReference type="NCBI Taxonomy" id="1764569"/>
    <lineage>
        <taxon>Bacteria</taxon>
        <taxon>Bacillati</taxon>
        <taxon>Cyanobacteriota</taxon>
        <taxon>Cyanophyceae</taxon>
        <taxon>Acaryochloridales</taxon>
        <taxon>Acaryochloridaceae</taxon>
        <taxon>Acaryochloris</taxon>
        <taxon>Acaryochloris thomasi</taxon>
    </lineage>
</organism>